<accession>A0A8S5R0H5</accession>
<name>A0A8S5R0H5_9CAUD</name>
<dbReference type="EMBL" id="BK015780">
    <property type="protein sequence ID" value="DAE24666.1"/>
    <property type="molecule type" value="Genomic_DNA"/>
</dbReference>
<organism evidence="1">
    <name type="scientific">Siphoviridae sp. ctvFN21</name>
    <dbReference type="NCBI Taxonomy" id="2826511"/>
    <lineage>
        <taxon>Viruses</taxon>
        <taxon>Duplodnaviria</taxon>
        <taxon>Heunggongvirae</taxon>
        <taxon>Uroviricota</taxon>
        <taxon>Caudoviricetes</taxon>
    </lineage>
</organism>
<proteinExistence type="predicted"/>
<protein>
    <submittedName>
        <fullName evidence="1">Uncharacterized protein</fullName>
    </submittedName>
</protein>
<sequence length="32" mass="3699">MCAVFIPQGCRILLCPFNFTERSVIIWRLTVA</sequence>
<evidence type="ECO:0000313" key="1">
    <source>
        <dbReference type="EMBL" id="DAE24666.1"/>
    </source>
</evidence>
<reference evidence="1" key="1">
    <citation type="journal article" date="2021" name="Proc. Natl. Acad. Sci. U.S.A.">
        <title>A Catalog of Tens of Thousands of Viruses from Human Metagenomes Reveals Hidden Associations with Chronic Diseases.</title>
        <authorList>
            <person name="Tisza M.J."/>
            <person name="Buck C.B."/>
        </authorList>
    </citation>
    <scope>NUCLEOTIDE SEQUENCE</scope>
    <source>
        <strain evidence="1">CtvFN21</strain>
    </source>
</reference>